<evidence type="ECO:0000313" key="1">
    <source>
        <dbReference type="EMBL" id="MCA2017088.1"/>
    </source>
</evidence>
<keyword evidence="2" id="KW-1185">Reference proteome</keyword>
<accession>A0ABS7YN25</accession>
<sequence length="105" mass="11905">MMSTRKEYILQDNNHFHAQIEVTRCGTIAIDIPETDEHFVTELDCVEVQLSGGRPCLVCMIEETVSDCEGDNCTRLALHKRDATDLNMLLVEASEEYEALMNDLL</sequence>
<name>A0ABS7YN25_9VIBR</name>
<gene>
    <name evidence="1" type="ORF">LDJ79_13260</name>
</gene>
<comment type="caution">
    <text evidence="1">The sequence shown here is derived from an EMBL/GenBank/DDBJ whole genome shotgun (WGS) entry which is preliminary data.</text>
</comment>
<reference evidence="2" key="1">
    <citation type="submission" date="2023-07" db="EMBL/GenBank/DDBJ databases">
        <title>Molecular identification of indigenous halophilic bacteria isolated from red sea cost, biodegradation of synthetic dyes and assessment of degraded metabolite toxicity.</title>
        <authorList>
            <person name="Chaieb K."/>
            <person name="Altayb H.N."/>
        </authorList>
    </citation>
    <scope>NUCLEOTIDE SEQUENCE [LARGE SCALE GENOMIC DNA]</scope>
    <source>
        <strain evidence="2">K20</strain>
    </source>
</reference>
<dbReference type="Proteomes" id="UP001199044">
    <property type="component" value="Unassembled WGS sequence"/>
</dbReference>
<organism evidence="1 2">
    <name type="scientific">Vibrio tritonius</name>
    <dbReference type="NCBI Taxonomy" id="1435069"/>
    <lineage>
        <taxon>Bacteria</taxon>
        <taxon>Pseudomonadati</taxon>
        <taxon>Pseudomonadota</taxon>
        <taxon>Gammaproteobacteria</taxon>
        <taxon>Vibrionales</taxon>
        <taxon>Vibrionaceae</taxon>
        <taxon>Vibrio</taxon>
    </lineage>
</organism>
<proteinExistence type="predicted"/>
<dbReference type="EMBL" id="JAIWIU010000087">
    <property type="protein sequence ID" value="MCA2017088.1"/>
    <property type="molecule type" value="Genomic_DNA"/>
</dbReference>
<evidence type="ECO:0000313" key="2">
    <source>
        <dbReference type="Proteomes" id="UP001199044"/>
    </source>
</evidence>
<protein>
    <submittedName>
        <fullName evidence="1">Uncharacterized protein</fullName>
    </submittedName>
</protein>
<dbReference type="RefSeq" id="WP_068713004.1">
    <property type="nucleotide sequence ID" value="NZ_AP014635.1"/>
</dbReference>